<protein>
    <recommendedName>
        <fullName evidence="1">MobA-like NTP transferase domain-containing protein</fullName>
    </recommendedName>
</protein>
<keyword evidence="3" id="KW-1185">Reference proteome</keyword>
<dbReference type="PANTHER" id="PTHR43777">
    <property type="entry name" value="MOLYBDENUM COFACTOR CYTIDYLYLTRANSFERASE"/>
    <property type="match status" value="1"/>
</dbReference>
<evidence type="ECO:0000259" key="1">
    <source>
        <dbReference type="Pfam" id="PF12804"/>
    </source>
</evidence>
<dbReference type="EMBL" id="AZDA01000111">
    <property type="protein sequence ID" value="KRK33567.1"/>
    <property type="molecule type" value="Genomic_DNA"/>
</dbReference>
<dbReference type="STRING" id="1423726.FC07_GL001153"/>
<dbReference type="Proteomes" id="UP000051461">
    <property type="component" value="Unassembled WGS sequence"/>
</dbReference>
<dbReference type="InterPro" id="IPR025877">
    <property type="entry name" value="MobA-like_NTP_Trfase"/>
</dbReference>
<sequence length="192" mass="21127">MKLSVIILASGFSRRMGSQNKLFLPLGTSNFLRHTLQLVSALDCDQRIIVINAADAAQAAIPPEFQVVINHTPEQGQAHSVVLGTEAASSDVYLFLPIDQPALTVQCLKPLLIKAAINRIVYPVVLDKPVNPILFGRLFRQQLLNLTGDHGGRVIRDQYPAACVPIVSQAACFKDIDTVVQYQQFLAKQRLK</sequence>
<feature type="domain" description="MobA-like NTP transferase" evidence="1">
    <location>
        <begin position="5"/>
        <end position="159"/>
    </location>
</feature>
<proteinExistence type="predicted"/>
<dbReference type="PATRIC" id="fig|1423726.3.peg.1194"/>
<dbReference type="GO" id="GO:0016779">
    <property type="term" value="F:nucleotidyltransferase activity"/>
    <property type="evidence" value="ECO:0007669"/>
    <property type="project" value="UniProtKB-ARBA"/>
</dbReference>
<dbReference type="InterPro" id="IPR029044">
    <property type="entry name" value="Nucleotide-diphossugar_trans"/>
</dbReference>
<comment type="caution">
    <text evidence="2">The sequence shown here is derived from an EMBL/GenBank/DDBJ whole genome shotgun (WGS) entry which is preliminary data.</text>
</comment>
<gene>
    <name evidence="2" type="ORF">FC07_GL001153</name>
</gene>
<dbReference type="RefSeq" id="WP_083483310.1">
    <property type="nucleotide sequence ID" value="NZ_AZDA01000111.1"/>
</dbReference>
<organism evidence="2 3">
    <name type="scientific">Loigolactobacillus bifermentans DSM 20003</name>
    <dbReference type="NCBI Taxonomy" id="1423726"/>
    <lineage>
        <taxon>Bacteria</taxon>
        <taxon>Bacillati</taxon>
        <taxon>Bacillota</taxon>
        <taxon>Bacilli</taxon>
        <taxon>Lactobacillales</taxon>
        <taxon>Lactobacillaceae</taxon>
        <taxon>Loigolactobacillus</taxon>
    </lineage>
</organism>
<name>A0A0R1GHH8_9LACO</name>
<dbReference type="SUPFAM" id="SSF53448">
    <property type="entry name" value="Nucleotide-diphospho-sugar transferases"/>
    <property type="match status" value="1"/>
</dbReference>
<dbReference type="OrthoDB" id="285216at2"/>
<reference evidence="2 3" key="1">
    <citation type="journal article" date="2015" name="Genome Announc.">
        <title>Expanding the biotechnology potential of lactobacilli through comparative genomics of 213 strains and associated genera.</title>
        <authorList>
            <person name="Sun Z."/>
            <person name="Harris H.M."/>
            <person name="McCann A."/>
            <person name="Guo C."/>
            <person name="Argimon S."/>
            <person name="Zhang W."/>
            <person name="Yang X."/>
            <person name="Jeffery I.B."/>
            <person name="Cooney J.C."/>
            <person name="Kagawa T.F."/>
            <person name="Liu W."/>
            <person name="Song Y."/>
            <person name="Salvetti E."/>
            <person name="Wrobel A."/>
            <person name="Rasinkangas P."/>
            <person name="Parkhill J."/>
            <person name="Rea M.C."/>
            <person name="O'Sullivan O."/>
            <person name="Ritari J."/>
            <person name="Douillard F.P."/>
            <person name="Paul Ross R."/>
            <person name="Yang R."/>
            <person name="Briner A.E."/>
            <person name="Felis G.E."/>
            <person name="de Vos W.M."/>
            <person name="Barrangou R."/>
            <person name="Klaenhammer T.R."/>
            <person name="Caufield P.W."/>
            <person name="Cui Y."/>
            <person name="Zhang H."/>
            <person name="O'Toole P.W."/>
        </authorList>
    </citation>
    <scope>NUCLEOTIDE SEQUENCE [LARGE SCALE GENOMIC DNA]</scope>
    <source>
        <strain evidence="2 3">DSM 20003</strain>
    </source>
</reference>
<dbReference type="CDD" id="cd04182">
    <property type="entry name" value="GT_2_like_f"/>
    <property type="match status" value="1"/>
</dbReference>
<dbReference type="Pfam" id="PF12804">
    <property type="entry name" value="NTP_transf_3"/>
    <property type="match status" value="1"/>
</dbReference>
<accession>A0A0R1GHH8</accession>
<evidence type="ECO:0000313" key="2">
    <source>
        <dbReference type="EMBL" id="KRK33567.1"/>
    </source>
</evidence>
<dbReference type="PANTHER" id="PTHR43777:SF1">
    <property type="entry name" value="MOLYBDENUM COFACTOR CYTIDYLYLTRANSFERASE"/>
    <property type="match status" value="1"/>
</dbReference>
<dbReference type="Gene3D" id="3.90.550.10">
    <property type="entry name" value="Spore Coat Polysaccharide Biosynthesis Protein SpsA, Chain A"/>
    <property type="match status" value="1"/>
</dbReference>
<dbReference type="AlphaFoldDB" id="A0A0R1GHH8"/>
<evidence type="ECO:0000313" key="3">
    <source>
        <dbReference type="Proteomes" id="UP000051461"/>
    </source>
</evidence>